<accession>A0ABP0C9H5</accession>
<sequence length="124" mass="13485">MVNHVGSTGYGRAYCSALNGSWGIADIDEATRCVAYLRQQGQVDDTRVGIVGESAGGYAFLQALYLYLDLWIAGNSIYGISSFDIIVPAFQATMMEGKMRELSKPVEIIIFKGEGHGFHLAETI</sequence>
<evidence type="ECO:0000313" key="2">
    <source>
        <dbReference type="EMBL" id="CAK7228679.1"/>
    </source>
</evidence>
<dbReference type="Pfam" id="PF00326">
    <property type="entry name" value="Peptidase_S9"/>
    <property type="match status" value="1"/>
</dbReference>
<reference evidence="2 3" key="1">
    <citation type="submission" date="2024-01" db="EMBL/GenBank/DDBJ databases">
        <authorList>
            <person name="Allen C."/>
            <person name="Tagirdzhanova G."/>
        </authorList>
    </citation>
    <scope>NUCLEOTIDE SEQUENCE [LARGE SCALE GENOMIC DNA]</scope>
</reference>
<dbReference type="PANTHER" id="PTHR43056">
    <property type="entry name" value="PEPTIDASE S9 PROLYL OLIGOPEPTIDASE"/>
    <property type="match status" value="1"/>
</dbReference>
<organism evidence="2 3">
    <name type="scientific">Sporothrix eucalyptigena</name>
    <dbReference type="NCBI Taxonomy" id="1812306"/>
    <lineage>
        <taxon>Eukaryota</taxon>
        <taxon>Fungi</taxon>
        <taxon>Dikarya</taxon>
        <taxon>Ascomycota</taxon>
        <taxon>Pezizomycotina</taxon>
        <taxon>Sordariomycetes</taxon>
        <taxon>Sordariomycetidae</taxon>
        <taxon>Ophiostomatales</taxon>
        <taxon>Ophiostomataceae</taxon>
        <taxon>Sporothrix</taxon>
    </lineage>
</organism>
<dbReference type="EMBL" id="CAWUHD010000081">
    <property type="protein sequence ID" value="CAK7228679.1"/>
    <property type="molecule type" value="Genomic_DNA"/>
</dbReference>
<gene>
    <name evidence="2" type="ORF">SEUCBS140593_006993</name>
</gene>
<dbReference type="InterPro" id="IPR001375">
    <property type="entry name" value="Peptidase_S9_cat"/>
</dbReference>
<evidence type="ECO:0000313" key="3">
    <source>
        <dbReference type="Proteomes" id="UP001642482"/>
    </source>
</evidence>
<proteinExistence type="predicted"/>
<dbReference type="InterPro" id="IPR050585">
    <property type="entry name" value="Xaa-Pro_dipeptidyl-ppase/CocE"/>
</dbReference>
<feature type="domain" description="Peptidase S9 prolyl oligopeptidase catalytic" evidence="1">
    <location>
        <begin position="2"/>
        <end position="81"/>
    </location>
</feature>
<comment type="caution">
    <text evidence="2">The sequence shown here is derived from an EMBL/GenBank/DDBJ whole genome shotgun (WGS) entry which is preliminary data.</text>
</comment>
<name>A0ABP0C9H5_9PEZI</name>
<dbReference type="Gene3D" id="3.40.50.1820">
    <property type="entry name" value="alpha/beta hydrolase"/>
    <property type="match status" value="2"/>
</dbReference>
<keyword evidence="3" id="KW-1185">Reference proteome</keyword>
<dbReference type="Proteomes" id="UP001642482">
    <property type="component" value="Unassembled WGS sequence"/>
</dbReference>
<evidence type="ECO:0000259" key="1">
    <source>
        <dbReference type="Pfam" id="PF00326"/>
    </source>
</evidence>
<dbReference type="SUPFAM" id="SSF53474">
    <property type="entry name" value="alpha/beta-Hydrolases"/>
    <property type="match status" value="1"/>
</dbReference>
<dbReference type="InterPro" id="IPR029058">
    <property type="entry name" value="AB_hydrolase_fold"/>
</dbReference>
<dbReference type="PANTHER" id="PTHR43056:SF5">
    <property type="entry name" value="PEPTIDASE S9 PROLYL OLIGOPEPTIDASE CATALYTIC DOMAIN-CONTAINING PROTEIN"/>
    <property type="match status" value="1"/>
</dbReference>
<protein>
    <recommendedName>
        <fullName evidence="1">Peptidase S9 prolyl oligopeptidase catalytic domain-containing protein</fullName>
    </recommendedName>
</protein>